<dbReference type="AlphaFoldDB" id="A0AAV0GFK5"/>
<evidence type="ECO:0000313" key="2">
    <source>
        <dbReference type="Proteomes" id="UP001152523"/>
    </source>
</evidence>
<gene>
    <name evidence="1" type="ORF">CEPIT_LOCUS42776</name>
</gene>
<proteinExistence type="predicted"/>
<sequence length="166" mass="17388">MSSAAGSTIDALHSSAEFTSSSMAVSTTASISSTTAPASATFTDAAVVITSAPVNMLEPQQVISYQTGSVVPTASSSLVPDVSGAYSLFQTIPSMFPWQPSVPLQTPGSPFSTPVPAPRILPQMPAPRILPVRPHQFLLLSSLIRPAFKPKKLSLTRPMFLPSMST</sequence>
<comment type="caution">
    <text evidence="1">The sequence shown here is derived from an EMBL/GenBank/DDBJ whole genome shotgun (WGS) entry which is preliminary data.</text>
</comment>
<keyword evidence="2" id="KW-1185">Reference proteome</keyword>
<dbReference type="EMBL" id="CAMAPF010001094">
    <property type="protein sequence ID" value="CAH9146166.1"/>
    <property type="molecule type" value="Genomic_DNA"/>
</dbReference>
<dbReference type="Proteomes" id="UP001152523">
    <property type="component" value="Unassembled WGS sequence"/>
</dbReference>
<organism evidence="1 2">
    <name type="scientific">Cuscuta epithymum</name>
    <dbReference type="NCBI Taxonomy" id="186058"/>
    <lineage>
        <taxon>Eukaryota</taxon>
        <taxon>Viridiplantae</taxon>
        <taxon>Streptophyta</taxon>
        <taxon>Embryophyta</taxon>
        <taxon>Tracheophyta</taxon>
        <taxon>Spermatophyta</taxon>
        <taxon>Magnoliopsida</taxon>
        <taxon>eudicotyledons</taxon>
        <taxon>Gunneridae</taxon>
        <taxon>Pentapetalae</taxon>
        <taxon>asterids</taxon>
        <taxon>lamiids</taxon>
        <taxon>Solanales</taxon>
        <taxon>Convolvulaceae</taxon>
        <taxon>Cuscuteae</taxon>
        <taxon>Cuscuta</taxon>
        <taxon>Cuscuta subgen. Cuscuta</taxon>
    </lineage>
</organism>
<evidence type="ECO:0000313" key="1">
    <source>
        <dbReference type="EMBL" id="CAH9146166.1"/>
    </source>
</evidence>
<reference evidence="1" key="1">
    <citation type="submission" date="2022-07" db="EMBL/GenBank/DDBJ databases">
        <authorList>
            <person name="Macas J."/>
            <person name="Novak P."/>
            <person name="Neumann P."/>
        </authorList>
    </citation>
    <scope>NUCLEOTIDE SEQUENCE</scope>
</reference>
<accession>A0AAV0GFK5</accession>
<protein>
    <submittedName>
        <fullName evidence="1">Uncharacterized protein</fullName>
    </submittedName>
</protein>
<name>A0AAV0GFK5_9ASTE</name>